<protein>
    <recommendedName>
        <fullName evidence="5">Sensor domain-containing protein</fullName>
    </recommendedName>
</protein>
<dbReference type="EMBL" id="BAABAH010000004">
    <property type="protein sequence ID" value="GAA3816020.1"/>
    <property type="molecule type" value="Genomic_DNA"/>
</dbReference>
<proteinExistence type="predicted"/>
<gene>
    <name evidence="3" type="ORF">GCM10022242_17640</name>
</gene>
<evidence type="ECO:0008006" key="5">
    <source>
        <dbReference type="Google" id="ProtNLM"/>
    </source>
</evidence>
<evidence type="ECO:0000256" key="1">
    <source>
        <dbReference type="SAM" id="MobiDB-lite"/>
    </source>
</evidence>
<comment type="caution">
    <text evidence="3">The sequence shown here is derived from an EMBL/GenBank/DDBJ whole genome shotgun (WGS) entry which is preliminary data.</text>
</comment>
<organism evidence="3 4">
    <name type="scientific">Nocardioides panacisoli</name>
    <dbReference type="NCBI Taxonomy" id="627624"/>
    <lineage>
        <taxon>Bacteria</taxon>
        <taxon>Bacillati</taxon>
        <taxon>Actinomycetota</taxon>
        <taxon>Actinomycetes</taxon>
        <taxon>Propionibacteriales</taxon>
        <taxon>Nocardioidaceae</taxon>
        <taxon>Nocardioides</taxon>
    </lineage>
</organism>
<feature type="chain" id="PRO_5046966869" description="Sensor domain-containing protein" evidence="2">
    <location>
        <begin position="26"/>
        <end position="254"/>
    </location>
</feature>
<feature type="compositionally biased region" description="Low complexity" evidence="1">
    <location>
        <begin position="35"/>
        <end position="49"/>
    </location>
</feature>
<reference evidence="4" key="1">
    <citation type="journal article" date="2019" name="Int. J. Syst. Evol. Microbiol.">
        <title>The Global Catalogue of Microorganisms (GCM) 10K type strain sequencing project: providing services to taxonomists for standard genome sequencing and annotation.</title>
        <authorList>
            <consortium name="The Broad Institute Genomics Platform"/>
            <consortium name="The Broad Institute Genome Sequencing Center for Infectious Disease"/>
            <person name="Wu L."/>
            <person name="Ma J."/>
        </authorList>
    </citation>
    <scope>NUCLEOTIDE SEQUENCE [LARGE SCALE GENOMIC DNA]</scope>
    <source>
        <strain evidence="4">JCM 16953</strain>
    </source>
</reference>
<evidence type="ECO:0000256" key="2">
    <source>
        <dbReference type="SAM" id="SignalP"/>
    </source>
</evidence>
<feature type="compositionally biased region" description="Polar residues" evidence="1">
    <location>
        <begin position="50"/>
        <end position="61"/>
    </location>
</feature>
<dbReference type="PROSITE" id="PS51257">
    <property type="entry name" value="PROKAR_LIPOPROTEIN"/>
    <property type="match status" value="1"/>
</dbReference>
<evidence type="ECO:0000313" key="4">
    <source>
        <dbReference type="Proteomes" id="UP001501821"/>
    </source>
</evidence>
<accession>A0ABP7IDQ1</accession>
<dbReference type="RefSeq" id="WP_344774431.1">
    <property type="nucleotide sequence ID" value="NZ_BAABAH010000004.1"/>
</dbReference>
<name>A0ABP7IDQ1_9ACTN</name>
<feature type="signal peptide" evidence="2">
    <location>
        <begin position="1"/>
        <end position="25"/>
    </location>
</feature>
<feature type="region of interest" description="Disordered" evidence="1">
    <location>
        <begin position="26"/>
        <end position="91"/>
    </location>
</feature>
<evidence type="ECO:0000313" key="3">
    <source>
        <dbReference type="EMBL" id="GAA3816020.1"/>
    </source>
</evidence>
<keyword evidence="2" id="KW-0732">Signal</keyword>
<dbReference type="Proteomes" id="UP001501821">
    <property type="component" value="Unassembled WGS sequence"/>
</dbReference>
<keyword evidence="4" id="KW-1185">Reference proteome</keyword>
<sequence>MRTHNPAHRLAAVAVLALVATSAAACGGDDKSASDDSSSATPSASTGSDNTPVLTEDQLSQVVLAPENFPGDWTQAPSEDDDSDGPGCLGEVSAITHDIEKSARVAYDYTYGDAGIPLITSSASSFDDHDALVAAFDHVQDVLAGCTTVTGPDSDGTEYDLTLDYSDELTSDVVDDQINLDLTGTITTQGDDATISESITLVRMGPNVLTTAMVDLGDPTMVAAADDYAQIALDRLVSVVLGETPDSTVGPEVA</sequence>